<feature type="compositionally biased region" description="Basic and acidic residues" evidence="8">
    <location>
        <begin position="416"/>
        <end position="428"/>
    </location>
</feature>
<evidence type="ECO:0000256" key="6">
    <source>
        <dbReference type="PROSITE-ProRule" id="PRU00504"/>
    </source>
</evidence>
<feature type="compositionally biased region" description="Basic and acidic residues" evidence="8">
    <location>
        <begin position="618"/>
        <end position="631"/>
    </location>
</feature>
<evidence type="ECO:0000313" key="11">
    <source>
        <dbReference type="EMBL" id="KAK4295678.1"/>
    </source>
</evidence>
<feature type="compositionally biased region" description="Polar residues" evidence="8">
    <location>
        <begin position="1022"/>
        <end position="1031"/>
    </location>
</feature>
<dbReference type="Gene3D" id="3.30.40.10">
    <property type="entry name" value="Zinc/RING finger domain, C3HC4 (zinc finger)"/>
    <property type="match status" value="1"/>
</dbReference>
<feature type="compositionally biased region" description="Acidic residues" evidence="8">
    <location>
        <begin position="793"/>
        <end position="824"/>
    </location>
</feature>
<feature type="compositionally biased region" description="Basic and acidic residues" evidence="8">
    <location>
        <begin position="587"/>
        <end position="600"/>
    </location>
</feature>
<proteinExistence type="predicted"/>
<dbReference type="PROSITE" id="PS51125">
    <property type="entry name" value="NHL"/>
    <property type="match status" value="5"/>
</dbReference>
<feature type="compositionally biased region" description="Polar residues" evidence="8">
    <location>
        <begin position="840"/>
        <end position="855"/>
    </location>
</feature>
<dbReference type="GO" id="GO:0008270">
    <property type="term" value="F:zinc ion binding"/>
    <property type="evidence" value="ECO:0007669"/>
    <property type="project" value="UniProtKB-KW"/>
</dbReference>
<feature type="repeat" description="NHL" evidence="6">
    <location>
        <begin position="1341"/>
        <end position="1384"/>
    </location>
</feature>
<evidence type="ECO:0000256" key="4">
    <source>
        <dbReference type="ARBA" id="ARBA00022833"/>
    </source>
</evidence>
<feature type="compositionally biased region" description="Basic and acidic residues" evidence="8">
    <location>
        <begin position="735"/>
        <end position="746"/>
    </location>
</feature>
<evidence type="ECO:0008006" key="13">
    <source>
        <dbReference type="Google" id="ProtNLM"/>
    </source>
</evidence>
<feature type="compositionally biased region" description="Polar residues" evidence="8">
    <location>
        <begin position="957"/>
        <end position="970"/>
    </location>
</feature>
<keyword evidence="1" id="KW-0479">Metal-binding</keyword>
<dbReference type="InterPro" id="IPR050952">
    <property type="entry name" value="TRIM-NHL_E3_ligases"/>
</dbReference>
<keyword evidence="7" id="KW-0175">Coiled coil</keyword>
<feature type="compositionally biased region" description="Basic and acidic residues" evidence="8">
    <location>
        <begin position="385"/>
        <end position="399"/>
    </location>
</feature>
<dbReference type="GO" id="GO:0061630">
    <property type="term" value="F:ubiquitin protein ligase activity"/>
    <property type="evidence" value="ECO:0007669"/>
    <property type="project" value="TreeGrafter"/>
</dbReference>
<keyword evidence="2" id="KW-0677">Repeat</keyword>
<accession>A0AAE1NT20</accession>
<dbReference type="InterPro" id="IPR000315">
    <property type="entry name" value="Znf_B-box"/>
</dbReference>
<evidence type="ECO:0000256" key="3">
    <source>
        <dbReference type="ARBA" id="ARBA00022771"/>
    </source>
</evidence>
<dbReference type="Proteomes" id="UP001292094">
    <property type="component" value="Unassembled WGS sequence"/>
</dbReference>
<keyword evidence="4" id="KW-0862">Zinc</keyword>
<feature type="compositionally biased region" description="Low complexity" evidence="8">
    <location>
        <begin position="1090"/>
        <end position="1113"/>
    </location>
</feature>
<dbReference type="PANTHER" id="PTHR24104:SF47">
    <property type="entry name" value="E3 UBIQUITIN-PROTEIN LIGASE NHLRC1"/>
    <property type="match status" value="1"/>
</dbReference>
<dbReference type="PANTHER" id="PTHR24104">
    <property type="entry name" value="E3 UBIQUITIN-PROTEIN LIGASE NHLRC1-RELATED"/>
    <property type="match status" value="1"/>
</dbReference>
<keyword evidence="3 5" id="KW-0863">Zinc-finger</keyword>
<evidence type="ECO:0000259" key="10">
    <source>
        <dbReference type="PROSITE" id="PS50119"/>
    </source>
</evidence>
<dbReference type="Pfam" id="PF01436">
    <property type="entry name" value="NHL"/>
    <property type="match status" value="5"/>
</dbReference>
<feature type="compositionally biased region" description="Polar residues" evidence="8">
    <location>
        <begin position="632"/>
        <end position="671"/>
    </location>
</feature>
<feature type="compositionally biased region" description="Low complexity" evidence="8">
    <location>
        <begin position="747"/>
        <end position="764"/>
    </location>
</feature>
<feature type="compositionally biased region" description="Pro residues" evidence="8">
    <location>
        <begin position="509"/>
        <end position="521"/>
    </location>
</feature>
<feature type="coiled-coil region" evidence="7">
    <location>
        <begin position="207"/>
        <end position="234"/>
    </location>
</feature>
<feature type="region of interest" description="Disordered" evidence="8">
    <location>
        <begin position="489"/>
        <end position="1076"/>
    </location>
</feature>
<feature type="compositionally biased region" description="Low complexity" evidence="8">
    <location>
        <begin position="870"/>
        <end position="910"/>
    </location>
</feature>
<feature type="repeat" description="NHL" evidence="6">
    <location>
        <begin position="1294"/>
        <end position="1337"/>
    </location>
</feature>
<sequence>MPLTSRLYITLPCHHVYENGASHFTDHHHHHHNDDDDDAYLKSQSRALFGTRCRPAWHLSGSLVGATCGRMAHQLEQLLTCCICLDRFRNPKLLPCQHSVCMEPCMEGLVDYVRRQVKCPECRAEHRIPYNGVQGFPANVTLQRFLEAHIEITGETPDPHTGQYMERCNVCNEKNYLSICAHCEKKICEDCKAAHSDILKREIGRINNQVKRAAHRLNDQLSTVERNIISLKQNTGSVSDEIEGICKRLQKSVRDRCDFLKTEVENYYTNEVKNLTTLKESLDQEVSNINSNIELAEKHMDDHTPWDDAELMDTKDIFLKTMEFIRSFDYEAGDYSRRARFNPPDDLNKIATSLNSLGELSFHPSNKMNDGYSSGPAMGSGLMKSKSDHRLAAQFRDQEEGYGYSSGRTSPVTRRRFGERNMERHDEDSSADSGRRRFRSRFMRKEEDEERSLRVTEEDGPKRPRVLDTEDVSRGPLSGIVRLYDSPRVMKRFQEREQLKNKKKEEPPPKPVQQPTLPKPPVTLVQRKTSRQTSEDEIDKIKKQNKAAESTSSSSSSASASAGATATSPTLSTSTPTTPKPASERVSSIRENERQSRIDRTSTSPRGSANHSPTSSITREDDSSRTRREYSGSRTDSATSGANGATSRTTPSRKTSVDTGVTSVAQRSYPFSRSSSNSSVVSDKDKSTSGTRSPRQLDTTTIERRLSRSNSTDSNKSTDGATSPRKPTGAAFSTDELKNRFVRSDSKPATTTTTTTSKPDTSRSNAPSSSRFQSRFLGRAGTPSVEASKESGNEDDDDDSTEDSESEESEDSSEEEDEEEEEEKTSEYSRSDIGPLLGRSAQSRDVAGSTSTSSRWGDRSSYPPASSTVADSGYGSSRYGSSSDTSNGSTSSSRYGASSSSSISNDSGIGSHRRPSYYEPKSQAKEKDDDADSKYSYSSKYLNRSRAAAAPEEETKPSFQSRFLNRSKSSAVLGPDDASEDTSASTSTHGTGRARFEELKERRQRLARSRSSAGLEDEESSTADTNSTPSYRSRYGRTETETSPTSRTSGLGAASSSSAAASSSSGGGEEGGSSSAQLSNWARYLKNKYGNRSGAAGESGSRSTLGSGTSGTSSGLGGSSSSGASSLLGGARSGSSTAGGRAISRSRSSHLLGLAKEGESSEDDSKNVHATPTSPPAGTAVPTPFGSIHRSQYLQKQRLLLKIGSRGSDQGNFTWPRGIAVGPDNSIVVADSSNHRVQVFDQQGKFIKEFGSYGNAEGEFDCLAGVAVNRIGQFIIADRYNHRIQIFDPSGNFLRSFGSQGGGDGRFSYPWGVTTDALGFIYVCDKENHRVQVFQSDGSFVGKFGSMGNKPGQLEHPHYIAVSSTNRVIVSDSNNHRVQIFDINGKVTTTFGSEGSDDGQFKFPRGVAVDDQGYIFVADSGNNRIQIFHPDGTFLRAFGCWGITGFKSSEQVLQKVGSHNEKIDVTMLDWLVVAPEQQQFYHHLPLGLTAPSSSTPSDGRSFTIFEEGSIDCLLFRTTG</sequence>
<dbReference type="InterPro" id="IPR001258">
    <property type="entry name" value="NHL_repeat"/>
</dbReference>
<dbReference type="InterPro" id="IPR011042">
    <property type="entry name" value="6-blade_b-propeller_TolB-like"/>
</dbReference>
<dbReference type="GO" id="GO:0000209">
    <property type="term" value="P:protein polyubiquitination"/>
    <property type="evidence" value="ECO:0007669"/>
    <property type="project" value="TreeGrafter"/>
</dbReference>
<feature type="compositionally biased region" description="Low complexity" evidence="8">
    <location>
        <begin position="1041"/>
        <end position="1064"/>
    </location>
</feature>
<reference evidence="11" key="1">
    <citation type="submission" date="2023-11" db="EMBL/GenBank/DDBJ databases">
        <title>Genome assemblies of two species of porcelain crab, Petrolisthes cinctipes and Petrolisthes manimaculis (Anomura: Porcellanidae).</title>
        <authorList>
            <person name="Angst P."/>
        </authorList>
    </citation>
    <scope>NUCLEOTIDE SEQUENCE</scope>
    <source>
        <strain evidence="11">PB745_02</strain>
        <tissue evidence="11">Gill</tissue>
    </source>
</reference>
<dbReference type="InterPro" id="IPR013083">
    <property type="entry name" value="Znf_RING/FYVE/PHD"/>
</dbReference>
<feature type="compositionally biased region" description="Polar residues" evidence="8">
    <location>
        <begin position="708"/>
        <end position="721"/>
    </location>
</feature>
<feature type="compositionally biased region" description="Polar residues" evidence="8">
    <location>
        <begin position="362"/>
        <end position="372"/>
    </location>
</feature>
<evidence type="ECO:0000256" key="8">
    <source>
        <dbReference type="SAM" id="MobiDB-lite"/>
    </source>
</evidence>
<evidence type="ECO:0000256" key="2">
    <source>
        <dbReference type="ARBA" id="ARBA00022737"/>
    </source>
</evidence>
<dbReference type="SUPFAM" id="SSF57850">
    <property type="entry name" value="RING/U-box"/>
    <property type="match status" value="1"/>
</dbReference>
<feature type="compositionally biased region" description="Basic and acidic residues" evidence="8">
    <location>
        <begin position="1156"/>
        <end position="1167"/>
    </location>
</feature>
<dbReference type="CDD" id="cd14954">
    <property type="entry name" value="NHL_TRIM71_like"/>
    <property type="match status" value="1"/>
</dbReference>
<dbReference type="EMBL" id="JAWZYT010004025">
    <property type="protein sequence ID" value="KAK4295678.1"/>
    <property type="molecule type" value="Genomic_DNA"/>
</dbReference>
<feature type="repeat" description="NHL" evidence="6">
    <location>
        <begin position="1200"/>
        <end position="1243"/>
    </location>
</feature>
<dbReference type="GO" id="GO:0043161">
    <property type="term" value="P:proteasome-mediated ubiquitin-dependent protein catabolic process"/>
    <property type="evidence" value="ECO:0007669"/>
    <property type="project" value="TreeGrafter"/>
</dbReference>
<keyword evidence="12" id="KW-1185">Reference proteome</keyword>
<feature type="region of interest" description="Disordered" evidence="8">
    <location>
        <begin position="1090"/>
        <end position="1186"/>
    </location>
</feature>
<feature type="compositionally biased region" description="Polar residues" evidence="8">
    <location>
        <begin position="690"/>
        <end position="700"/>
    </location>
</feature>
<dbReference type="FunFam" id="3.30.40.10:FF:000185">
    <property type="entry name" value="RING finger protein nhl-1"/>
    <property type="match status" value="1"/>
</dbReference>
<feature type="compositionally biased region" description="Polar residues" evidence="8">
    <location>
        <begin position="601"/>
        <end position="617"/>
    </location>
</feature>
<feature type="region of interest" description="Disordered" evidence="8">
    <location>
        <begin position="362"/>
        <end position="472"/>
    </location>
</feature>
<feature type="compositionally biased region" description="Basic and acidic residues" evidence="8">
    <location>
        <begin position="443"/>
        <end position="472"/>
    </location>
</feature>
<feature type="compositionally biased region" description="Low complexity" evidence="8">
    <location>
        <begin position="547"/>
        <end position="581"/>
    </location>
</feature>
<evidence type="ECO:0000256" key="7">
    <source>
        <dbReference type="SAM" id="Coils"/>
    </source>
</evidence>
<feature type="repeat" description="NHL" evidence="6">
    <location>
        <begin position="1388"/>
        <end position="1431"/>
    </location>
</feature>
<evidence type="ECO:0000259" key="9">
    <source>
        <dbReference type="PROSITE" id="PS50089"/>
    </source>
</evidence>
<feature type="compositionally biased region" description="Low complexity" evidence="8">
    <location>
        <begin position="672"/>
        <end position="681"/>
    </location>
</feature>
<dbReference type="FunFam" id="2.120.10.30:FF:000013">
    <property type="entry name" value="E3 ubiquitin-protein ligase TRIM71"/>
    <property type="match status" value="1"/>
</dbReference>
<evidence type="ECO:0000256" key="5">
    <source>
        <dbReference type="PROSITE-ProRule" id="PRU00024"/>
    </source>
</evidence>
<dbReference type="PROSITE" id="PS50089">
    <property type="entry name" value="ZF_RING_2"/>
    <property type="match status" value="1"/>
</dbReference>
<feature type="repeat" description="NHL" evidence="6">
    <location>
        <begin position="1247"/>
        <end position="1290"/>
    </location>
</feature>
<dbReference type="CDD" id="cd16524">
    <property type="entry name" value="RING-HC_NHL-1-like"/>
    <property type="match status" value="1"/>
</dbReference>
<evidence type="ECO:0000313" key="12">
    <source>
        <dbReference type="Proteomes" id="UP001292094"/>
    </source>
</evidence>
<dbReference type="PROSITE" id="PS50119">
    <property type="entry name" value="ZF_BBOX"/>
    <property type="match status" value="1"/>
</dbReference>
<comment type="caution">
    <text evidence="11">The sequence shown here is derived from an EMBL/GenBank/DDBJ whole genome shotgun (WGS) entry which is preliminary data.</text>
</comment>
<protein>
    <recommendedName>
        <fullName evidence="13">RING finger protein nhl-1</fullName>
    </recommendedName>
</protein>
<feature type="compositionally biased region" description="Basic and acidic residues" evidence="8">
    <location>
        <begin position="492"/>
        <end position="508"/>
    </location>
</feature>
<dbReference type="Gene3D" id="2.120.10.30">
    <property type="entry name" value="TolB, C-terminal domain"/>
    <property type="match status" value="3"/>
</dbReference>
<feature type="coiled-coil region" evidence="7">
    <location>
        <begin position="272"/>
        <end position="299"/>
    </location>
</feature>
<dbReference type="SUPFAM" id="SSF101898">
    <property type="entry name" value="NHL repeat"/>
    <property type="match status" value="1"/>
</dbReference>
<gene>
    <name evidence="11" type="ORF">Pmani_031778</name>
</gene>
<feature type="compositionally biased region" description="Low complexity" evidence="8">
    <location>
        <begin position="1121"/>
        <end position="1146"/>
    </location>
</feature>
<dbReference type="InterPro" id="IPR001841">
    <property type="entry name" value="Znf_RING"/>
</dbReference>
<dbReference type="FunFam" id="2.120.10.30:FF:000037">
    <property type="entry name" value="Uncharacterized protein, isoform E"/>
    <property type="match status" value="1"/>
</dbReference>
<feature type="domain" description="RING-type" evidence="9">
    <location>
        <begin position="81"/>
        <end position="123"/>
    </location>
</feature>
<name>A0AAE1NT20_9EUCA</name>
<feature type="domain" description="B box-type" evidence="10">
    <location>
        <begin position="163"/>
        <end position="206"/>
    </location>
</feature>
<organism evidence="11 12">
    <name type="scientific">Petrolisthes manimaculis</name>
    <dbReference type="NCBI Taxonomy" id="1843537"/>
    <lineage>
        <taxon>Eukaryota</taxon>
        <taxon>Metazoa</taxon>
        <taxon>Ecdysozoa</taxon>
        <taxon>Arthropoda</taxon>
        <taxon>Crustacea</taxon>
        <taxon>Multicrustacea</taxon>
        <taxon>Malacostraca</taxon>
        <taxon>Eumalacostraca</taxon>
        <taxon>Eucarida</taxon>
        <taxon>Decapoda</taxon>
        <taxon>Pleocyemata</taxon>
        <taxon>Anomura</taxon>
        <taxon>Galatheoidea</taxon>
        <taxon>Porcellanidae</taxon>
        <taxon>Petrolisthes</taxon>
    </lineage>
</organism>
<evidence type="ECO:0000256" key="1">
    <source>
        <dbReference type="ARBA" id="ARBA00022723"/>
    </source>
</evidence>